<name>B9S9K9_RICCO</name>
<accession>B9S9K9</accession>
<proteinExistence type="predicted"/>
<dbReference type="EMBL" id="EQ973897">
    <property type="protein sequence ID" value="EEF39765.1"/>
    <property type="molecule type" value="Genomic_DNA"/>
</dbReference>
<evidence type="ECO:0000313" key="1">
    <source>
        <dbReference type="EMBL" id="EEF39765.1"/>
    </source>
</evidence>
<evidence type="ECO:0000313" key="2">
    <source>
        <dbReference type="Proteomes" id="UP000008311"/>
    </source>
</evidence>
<reference evidence="2" key="1">
    <citation type="journal article" date="2010" name="Nat. Biotechnol.">
        <title>Draft genome sequence of the oilseed species Ricinus communis.</title>
        <authorList>
            <person name="Chan A.P."/>
            <person name="Crabtree J."/>
            <person name="Zhao Q."/>
            <person name="Lorenzi H."/>
            <person name="Orvis J."/>
            <person name="Puiu D."/>
            <person name="Melake-Berhan A."/>
            <person name="Jones K.M."/>
            <person name="Redman J."/>
            <person name="Chen G."/>
            <person name="Cahoon E.B."/>
            <person name="Gedil M."/>
            <person name="Stanke M."/>
            <person name="Haas B.J."/>
            <person name="Wortman J.R."/>
            <person name="Fraser-Liggett C.M."/>
            <person name="Ravel J."/>
            <person name="Rabinowicz P.D."/>
        </authorList>
    </citation>
    <scope>NUCLEOTIDE SEQUENCE [LARGE SCALE GENOMIC DNA]</scope>
    <source>
        <strain evidence="2">cv. Hale</strain>
    </source>
</reference>
<dbReference type="InParanoid" id="B9S9K9"/>
<sequence>MGKRQRKELGYIFIKGGTSPFPWRSHNVGKQGKQGHVIGGCESLFARWTAWCLKNQLNFQGGARLFLIKLETGQAGGSWN</sequence>
<gene>
    <name evidence="1" type="ORF">RCOM_0886570</name>
</gene>
<protein>
    <submittedName>
        <fullName evidence="1">Uncharacterized protein</fullName>
    </submittedName>
</protein>
<dbReference type="Proteomes" id="UP000008311">
    <property type="component" value="Unassembled WGS sequence"/>
</dbReference>
<keyword evidence="2" id="KW-1185">Reference proteome</keyword>
<dbReference type="AlphaFoldDB" id="B9S9K9"/>
<organism evidence="1 2">
    <name type="scientific">Ricinus communis</name>
    <name type="common">Castor bean</name>
    <dbReference type="NCBI Taxonomy" id="3988"/>
    <lineage>
        <taxon>Eukaryota</taxon>
        <taxon>Viridiplantae</taxon>
        <taxon>Streptophyta</taxon>
        <taxon>Embryophyta</taxon>
        <taxon>Tracheophyta</taxon>
        <taxon>Spermatophyta</taxon>
        <taxon>Magnoliopsida</taxon>
        <taxon>eudicotyledons</taxon>
        <taxon>Gunneridae</taxon>
        <taxon>Pentapetalae</taxon>
        <taxon>rosids</taxon>
        <taxon>fabids</taxon>
        <taxon>Malpighiales</taxon>
        <taxon>Euphorbiaceae</taxon>
        <taxon>Acalyphoideae</taxon>
        <taxon>Acalypheae</taxon>
        <taxon>Ricinus</taxon>
    </lineage>
</organism>